<comment type="caution">
    <text evidence="3">The sequence shown here is derived from an EMBL/GenBank/DDBJ whole genome shotgun (WGS) entry which is preliminary data.</text>
</comment>
<protein>
    <submittedName>
        <fullName evidence="3">Uncharacterized protein</fullName>
    </submittedName>
</protein>
<evidence type="ECO:0000313" key="3">
    <source>
        <dbReference type="EMBL" id="GEA62075.1"/>
    </source>
</evidence>
<dbReference type="Proteomes" id="UP000318242">
    <property type="component" value="Unassembled WGS sequence"/>
</dbReference>
<dbReference type="OrthoDB" id="5877192at2"/>
<reference evidence="3 4" key="1">
    <citation type="submission" date="2019-06" db="EMBL/GenBank/DDBJ databases">
        <title>Whole genome shotgun sequence of Vibrio comitans NBRC 102076.</title>
        <authorList>
            <person name="Hosoyama A."/>
            <person name="Uohara A."/>
            <person name="Ohji S."/>
            <person name="Ichikawa N."/>
        </authorList>
    </citation>
    <scope>NUCLEOTIDE SEQUENCE [LARGE SCALE GENOMIC DNA]</scope>
    <source>
        <strain evidence="3 4">NBRC 102076</strain>
    </source>
</reference>
<evidence type="ECO:0000256" key="1">
    <source>
        <dbReference type="SAM" id="MobiDB-lite"/>
    </source>
</evidence>
<feature type="compositionally biased region" description="Basic and acidic residues" evidence="1">
    <location>
        <begin position="73"/>
        <end position="91"/>
    </location>
</feature>
<dbReference type="RefSeq" id="WP_141272552.1">
    <property type="nucleotide sequence ID" value="NZ_BJLH01000016.1"/>
</dbReference>
<evidence type="ECO:0000313" key="4">
    <source>
        <dbReference type="Proteomes" id="UP000318242"/>
    </source>
</evidence>
<gene>
    <name evidence="3" type="ORF">VCO01S_32680</name>
</gene>
<proteinExistence type="predicted"/>
<accession>A0A4Y3ISP3</accession>
<name>A0A4Y3ISP3_9VIBR</name>
<feature type="chain" id="PRO_5021301341" evidence="2">
    <location>
        <begin position="22"/>
        <end position="97"/>
    </location>
</feature>
<evidence type="ECO:0000256" key="2">
    <source>
        <dbReference type="SAM" id="SignalP"/>
    </source>
</evidence>
<keyword evidence="4" id="KW-1185">Reference proteome</keyword>
<feature type="region of interest" description="Disordered" evidence="1">
    <location>
        <begin position="73"/>
        <end position="97"/>
    </location>
</feature>
<organism evidence="3 4">
    <name type="scientific">Vibrio comitans NBRC 102076</name>
    <dbReference type="NCBI Taxonomy" id="1219078"/>
    <lineage>
        <taxon>Bacteria</taxon>
        <taxon>Pseudomonadati</taxon>
        <taxon>Pseudomonadota</taxon>
        <taxon>Gammaproteobacteria</taxon>
        <taxon>Vibrionales</taxon>
        <taxon>Vibrionaceae</taxon>
        <taxon>Vibrio</taxon>
    </lineage>
</organism>
<keyword evidence="2" id="KW-0732">Signal</keyword>
<dbReference type="EMBL" id="BJLH01000016">
    <property type="protein sequence ID" value="GEA62075.1"/>
    <property type="molecule type" value="Genomic_DNA"/>
</dbReference>
<dbReference type="AlphaFoldDB" id="A0A4Y3ISP3"/>
<feature type="signal peptide" evidence="2">
    <location>
        <begin position="1"/>
        <end position="21"/>
    </location>
</feature>
<sequence>MNLKTGFIATCILAFSPAVLAQQEVFNGFIDDSNAVLIAENRGGTSNEMRGPKFQSTTLEDKGMIDAYENKEMEQDMKEMVDDSNNYDRERVHHKRA</sequence>